<evidence type="ECO:0000256" key="5">
    <source>
        <dbReference type="ARBA" id="ARBA00022695"/>
    </source>
</evidence>
<dbReference type="EC" id="2.7.7.6" evidence="2"/>
<dbReference type="GO" id="GO:0003899">
    <property type="term" value="F:DNA-directed RNA polymerase activity"/>
    <property type="evidence" value="ECO:0007669"/>
    <property type="project" value="UniProtKB-EC"/>
</dbReference>
<dbReference type="OrthoDB" id="10248617at2759"/>
<comment type="similarity">
    <text evidence="1">Belongs to the RNA polymerase beta chain family.</text>
</comment>
<evidence type="ECO:0000313" key="9">
    <source>
        <dbReference type="Proteomes" id="UP000230423"/>
    </source>
</evidence>
<dbReference type="SUPFAM" id="SSF64484">
    <property type="entry name" value="beta and beta-prime subunits of DNA dependent RNA-polymerase"/>
    <property type="match status" value="1"/>
</dbReference>
<evidence type="ECO:0000256" key="6">
    <source>
        <dbReference type="ARBA" id="ARBA00023163"/>
    </source>
</evidence>
<evidence type="ECO:0000256" key="3">
    <source>
        <dbReference type="ARBA" id="ARBA00022478"/>
    </source>
</evidence>
<accession>A0A2G9T4F2</accession>
<keyword evidence="6" id="KW-0804">Transcription</keyword>
<evidence type="ECO:0000256" key="1">
    <source>
        <dbReference type="ARBA" id="ARBA00006835"/>
    </source>
</evidence>
<keyword evidence="9" id="KW-1185">Reference proteome</keyword>
<reference evidence="8 9" key="1">
    <citation type="submission" date="2015-09" db="EMBL/GenBank/DDBJ databases">
        <title>Draft genome of the parasitic nematode Teladorsagia circumcincta isolate WARC Sus (inbred).</title>
        <authorList>
            <person name="Mitreva M."/>
        </authorList>
    </citation>
    <scope>NUCLEOTIDE SEQUENCE [LARGE SCALE GENOMIC DNA]</scope>
    <source>
        <strain evidence="8 9">S</strain>
    </source>
</reference>
<dbReference type="InterPro" id="IPR007644">
    <property type="entry name" value="RNA_pol_bsu_protrusion"/>
</dbReference>
<dbReference type="AlphaFoldDB" id="A0A2G9T4F2"/>
<keyword evidence="5" id="KW-0548">Nucleotidyltransferase</keyword>
<dbReference type="GO" id="GO:0006351">
    <property type="term" value="P:DNA-templated transcription"/>
    <property type="evidence" value="ECO:0007669"/>
    <property type="project" value="InterPro"/>
</dbReference>
<dbReference type="PANTHER" id="PTHR20856">
    <property type="entry name" value="DNA-DIRECTED RNA POLYMERASE I SUBUNIT 2"/>
    <property type="match status" value="1"/>
</dbReference>
<feature type="domain" description="RNA polymerase beta subunit protrusion" evidence="7">
    <location>
        <begin position="36"/>
        <end position="127"/>
    </location>
</feature>
<protein>
    <recommendedName>
        <fullName evidence="2">DNA-directed RNA polymerase</fullName>
        <ecNumber evidence="2">2.7.7.6</ecNumber>
    </recommendedName>
</protein>
<dbReference type="GO" id="GO:0032549">
    <property type="term" value="F:ribonucleoside binding"/>
    <property type="evidence" value="ECO:0007669"/>
    <property type="project" value="InterPro"/>
</dbReference>
<evidence type="ECO:0000313" key="8">
    <source>
        <dbReference type="EMBL" id="PIO52826.1"/>
    </source>
</evidence>
<keyword evidence="4" id="KW-0808">Transferase</keyword>
<evidence type="ECO:0000259" key="7">
    <source>
        <dbReference type="Pfam" id="PF04563"/>
    </source>
</evidence>
<gene>
    <name evidence="8" type="ORF">TELCIR_25861</name>
</gene>
<name>A0A2G9T4F2_TELCI</name>
<proteinExistence type="inferred from homology"/>
<sequence length="128" mass="14733">MAILSTLQSRKSLPLDEKWLLVPAFLKVRGLVKQHIIHDKITPQECRLRDMTYAAPINVDVEYTRGNQRVIKRDLTIGRMPIMLRSSKCILKDLAEEELARVQECPYDPGGYFIVKGSEKVILIQEQL</sequence>
<dbReference type="Gene3D" id="3.90.1100.10">
    <property type="match status" value="1"/>
</dbReference>
<evidence type="ECO:0000256" key="2">
    <source>
        <dbReference type="ARBA" id="ARBA00012418"/>
    </source>
</evidence>
<evidence type="ECO:0000256" key="4">
    <source>
        <dbReference type="ARBA" id="ARBA00022679"/>
    </source>
</evidence>
<dbReference type="Proteomes" id="UP000230423">
    <property type="component" value="Unassembled WGS sequence"/>
</dbReference>
<dbReference type="GO" id="GO:0003677">
    <property type="term" value="F:DNA binding"/>
    <property type="evidence" value="ECO:0007669"/>
    <property type="project" value="InterPro"/>
</dbReference>
<keyword evidence="3" id="KW-0240">DNA-directed RNA polymerase</keyword>
<dbReference type="InterPro" id="IPR015712">
    <property type="entry name" value="DNA-dir_RNA_pol_su2"/>
</dbReference>
<dbReference type="Pfam" id="PF04563">
    <property type="entry name" value="RNA_pol_Rpb2_1"/>
    <property type="match status" value="1"/>
</dbReference>
<feature type="non-terminal residue" evidence="8">
    <location>
        <position position="128"/>
    </location>
</feature>
<dbReference type="GO" id="GO:0000428">
    <property type="term" value="C:DNA-directed RNA polymerase complex"/>
    <property type="evidence" value="ECO:0007669"/>
    <property type="project" value="UniProtKB-KW"/>
</dbReference>
<organism evidence="8 9">
    <name type="scientific">Teladorsagia circumcincta</name>
    <name type="common">Brown stomach worm</name>
    <name type="synonym">Ostertagia circumcincta</name>
    <dbReference type="NCBI Taxonomy" id="45464"/>
    <lineage>
        <taxon>Eukaryota</taxon>
        <taxon>Metazoa</taxon>
        <taxon>Ecdysozoa</taxon>
        <taxon>Nematoda</taxon>
        <taxon>Chromadorea</taxon>
        <taxon>Rhabditida</taxon>
        <taxon>Rhabditina</taxon>
        <taxon>Rhabditomorpha</taxon>
        <taxon>Strongyloidea</taxon>
        <taxon>Trichostrongylidae</taxon>
        <taxon>Teladorsagia</taxon>
    </lineage>
</organism>
<dbReference type="EMBL" id="KZ425350">
    <property type="protein sequence ID" value="PIO52826.1"/>
    <property type="molecule type" value="Genomic_DNA"/>
</dbReference>